<keyword evidence="9" id="KW-0511">Multifunctional enzyme</keyword>
<comment type="similarity">
    <text evidence="2 8">Belongs to the peptidase A24 family.</text>
</comment>
<feature type="transmembrane region" description="Helical" evidence="10">
    <location>
        <begin position="122"/>
        <end position="140"/>
    </location>
</feature>
<evidence type="ECO:0000256" key="3">
    <source>
        <dbReference type="ARBA" id="ARBA00022475"/>
    </source>
</evidence>
<keyword evidence="9" id="KW-0808">Transferase</keyword>
<accession>A0A7V4E412</accession>
<proteinExistence type="inferred from homology"/>
<comment type="subcellular location">
    <subcellularLocation>
        <location evidence="1">Cell inner membrane</location>
        <topology evidence="1">Multi-pass membrane protein</topology>
    </subcellularLocation>
    <subcellularLocation>
        <location evidence="9">Cell membrane</location>
        <topology evidence="9">Multi-pass membrane protein</topology>
    </subcellularLocation>
</comment>
<keyword evidence="3" id="KW-1003">Cell membrane</keyword>
<evidence type="ECO:0000256" key="4">
    <source>
        <dbReference type="ARBA" id="ARBA00022519"/>
    </source>
</evidence>
<dbReference type="PANTHER" id="PTHR30487:SF0">
    <property type="entry name" value="PREPILIN LEADER PEPTIDASE_N-METHYLTRANSFERASE-RELATED"/>
    <property type="match status" value="1"/>
</dbReference>
<feature type="domain" description="Prepilin type IV endopeptidase peptidase" evidence="11">
    <location>
        <begin position="104"/>
        <end position="210"/>
    </location>
</feature>
<organism evidence="13">
    <name type="scientific">candidate division WOR-3 bacterium</name>
    <dbReference type="NCBI Taxonomy" id="2052148"/>
    <lineage>
        <taxon>Bacteria</taxon>
        <taxon>Bacteria division WOR-3</taxon>
    </lineage>
</organism>
<dbReference type="GO" id="GO:0005886">
    <property type="term" value="C:plasma membrane"/>
    <property type="evidence" value="ECO:0007669"/>
    <property type="project" value="UniProtKB-SubCell"/>
</dbReference>
<dbReference type="GO" id="GO:0008168">
    <property type="term" value="F:methyltransferase activity"/>
    <property type="evidence" value="ECO:0007669"/>
    <property type="project" value="UniProtKB-KW"/>
</dbReference>
<dbReference type="EC" id="3.4.23.43" evidence="9"/>
<feature type="domain" description="Prepilin peptidase A24 N-terminal" evidence="12">
    <location>
        <begin position="12"/>
        <end position="93"/>
    </location>
</feature>
<comment type="caution">
    <text evidence="13">The sequence shown here is derived from an EMBL/GenBank/DDBJ whole genome shotgun (WGS) entry which is preliminary data.</text>
</comment>
<feature type="transmembrane region" description="Helical" evidence="10">
    <location>
        <begin position="189"/>
        <end position="214"/>
    </location>
</feature>
<sequence length="254" mass="29282">MDIGIKFFIFFIGLVFGSFFNVLIYRIPRKISIIKPRSFCPHCKKKINFYDNIPIISFLMLGGKCRFCHKSISLRYPLVEVLAGFIFLISWEKFGVTLKTILAIFLLSALLIIFFMDWECQIIPDWLTYPGILLGFLFNSEKSLSFSLYGIIAGMGSLIILKLVWLLVKKKEALGGGDIKMGGFLGSYFGYKIVLFIIFLGAFLGLIIWLFLIILKKKSIKEYIPFGSFLAISSFLNFFWGNELFYLYLNLFKK</sequence>
<evidence type="ECO:0000256" key="1">
    <source>
        <dbReference type="ARBA" id="ARBA00004429"/>
    </source>
</evidence>
<dbReference type="InterPro" id="IPR010627">
    <property type="entry name" value="Prepilin_pept_A24_N"/>
</dbReference>
<keyword evidence="5 9" id="KW-0812">Transmembrane</keyword>
<keyword evidence="9" id="KW-0378">Hydrolase</keyword>
<reference evidence="13" key="1">
    <citation type="journal article" date="2020" name="mSystems">
        <title>Genome- and Community-Level Interaction Insights into Carbon Utilization and Element Cycling Functions of Hydrothermarchaeota in Hydrothermal Sediment.</title>
        <authorList>
            <person name="Zhou Z."/>
            <person name="Liu Y."/>
            <person name="Xu W."/>
            <person name="Pan J."/>
            <person name="Luo Z.H."/>
            <person name="Li M."/>
        </authorList>
    </citation>
    <scope>NUCLEOTIDE SEQUENCE [LARGE SCALE GENOMIC DNA]</scope>
    <source>
        <strain evidence="13">SpSt-697</strain>
    </source>
</reference>
<evidence type="ECO:0000256" key="10">
    <source>
        <dbReference type="SAM" id="Phobius"/>
    </source>
</evidence>
<name>A0A7V4E412_UNCW3</name>
<gene>
    <name evidence="13" type="ORF">ENU74_03920</name>
</gene>
<comment type="function">
    <text evidence="9">Plays an essential role in type IV pili and type II pseudopili formation by proteolytically removing the leader sequence from substrate proteins and subsequently monomethylating the alpha-amino group of the newly exposed N-terminal phenylalanine.</text>
</comment>
<dbReference type="Gene3D" id="1.20.120.1220">
    <property type="match status" value="1"/>
</dbReference>
<keyword evidence="4" id="KW-0997">Cell inner membrane</keyword>
<keyword evidence="9" id="KW-0645">Protease</keyword>
<keyword evidence="6 10" id="KW-1133">Transmembrane helix</keyword>
<evidence type="ECO:0000256" key="8">
    <source>
        <dbReference type="RuleBase" id="RU003793"/>
    </source>
</evidence>
<dbReference type="GO" id="GO:0004190">
    <property type="term" value="F:aspartic-type endopeptidase activity"/>
    <property type="evidence" value="ECO:0007669"/>
    <property type="project" value="UniProtKB-EC"/>
</dbReference>
<feature type="transmembrane region" description="Helical" evidence="10">
    <location>
        <begin position="146"/>
        <end position="168"/>
    </location>
</feature>
<comment type="catalytic activity">
    <reaction evidence="9">
        <text>Typically cleaves a -Gly-|-Phe- bond to release an N-terminal, basic peptide of 5-8 residues from type IV prepilin, and then N-methylates the new N-terminal amino group, the methyl donor being S-adenosyl-L-methionine.</text>
        <dbReference type="EC" id="3.4.23.43"/>
    </reaction>
</comment>
<dbReference type="Pfam" id="PF01478">
    <property type="entry name" value="Peptidase_A24"/>
    <property type="match status" value="1"/>
</dbReference>
<dbReference type="GO" id="GO:0006465">
    <property type="term" value="P:signal peptide processing"/>
    <property type="evidence" value="ECO:0007669"/>
    <property type="project" value="TreeGrafter"/>
</dbReference>
<evidence type="ECO:0000259" key="12">
    <source>
        <dbReference type="Pfam" id="PF06750"/>
    </source>
</evidence>
<evidence type="ECO:0000259" key="11">
    <source>
        <dbReference type="Pfam" id="PF01478"/>
    </source>
</evidence>
<keyword evidence="7 10" id="KW-0472">Membrane</keyword>
<feature type="transmembrane region" description="Helical" evidence="10">
    <location>
        <begin position="97"/>
        <end position="115"/>
    </location>
</feature>
<dbReference type="PRINTS" id="PR00864">
    <property type="entry name" value="PREPILNPTASE"/>
</dbReference>
<dbReference type="InterPro" id="IPR014032">
    <property type="entry name" value="Peptidase_A24A_bac"/>
</dbReference>
<evidence type="ECO:0000313" key="13">
    <source>
        <dbReference type="EMBL" id="HGK63720.1"/>
    </source>
</evidence>
<evidence type="ECO:0000256" key="9">
    <source>
        <dbReference type="RuleBase" id="RU003794"/>
    </source>
</evidence>
<keyword evidence="9" id="KW-0489">Methyltransferase</keyword>
<evidence type="ECO:0000256" key="2">
    <source>
        <dbReference type="ARBA" id="ARBA00005801"/>
    </source>
</evidence>
<dbReference type="GO" id="GO:0032259">
    <property type="term" value="P:methylation"/>
    <property type="evidence" value="ECO:0007669"/>
    <property type="project" value="UniProtKB-KW"/>
</dbReference>
<evidence type="ECO:0000256" key="7">
    <source>
        <dbReference type="ARBA" id="ARBA00023136"/>
    </source>
</evidence>
<dbReference type="InterPro" id="IPR050882">
    <property type="entry name" value="Prepilin_peptidase/N-MTase"/>
</dbReference>
<protein>
    <recommendedName>
        <fullName evidence="9">Prepilin leader peptidase/N-methyltransferase</fullName>
        <ecNumber evidence="9">2.1.1.-</ecNumber>
        <ecNumber evidence="9">3.4.23.43</ecNumber>
    </recommendedName>
</protein>
<evidence type="ECO:0000256" key="5">
    <source>
        <dbReference type="ARBA" id="ARBA00022692"/>
    </source>
</evidence>
<evidence type="ECO:0000256" key="6">
    <source>
        <dbReference type="ARBA" id="ARBA00022989"/>
    </source>
</evidence>
<dbReference type="Pfam" id="PF06750">
    <property type="entry name" value="A24_N_bact"/>
    <property type="match status" value="1"/>
</dbReference>
<dbReference type="PANTHER" id="PTHR30487">
    <property type="entry name" value="TYPE 4 PREPILIN-LIKE PROTEINS LEADER PEPTIDE-PROCESSING ENZYME"/>
    <property type="match status" value="1"/>
</dbReference>
<dbReference type="InterPro" id="IPR000045">
    <property type="entry name" value="Prepilin_IV_endopep_pep"/>
</dbReference>
<dbReference type="AlphaFoldDB" id="A0A7V4E412"/>
<feature type="transmembrane region" description="Helical" evidence="10">
    <location>
        <begin position="226"/>
        <end position="249"/>
    </location>
</feature>
<dbReference type="EC" id="2.1.1.-" evidence="9"/>
<dbReference type="EMBL" id="DTDR01000101">
    <property type="protein sequence ID" value="HGK63720.1"/>
    <property type="molecule type" value="Genomic_DNA"/>
</dbReference>
<feature type="transmembrane region" description="Helical" evidence="10">
    <location>
        <begin position="6"/>
        <end position="27"/>
    </location>
</feature>